<evidence type="ECO:0000256" key="4">
    <source>
        <dbReference type="ARBA" id="ARBA00022989"/>
    </source>
</evidence>
<dbReference type="GO" id="GO:0016020">
    <property type="term" value="C:membrane"/>
    <property type="evidence" value="ECO:0007669"/>
    <property type="project" value="UniProtKB-SubCell"/>
</dbReference>
<keyword evidence="4" id="KW-1133">Transmembrane helix</keyword>
<sequence>LLDVFLPAGYPQSVSSDYIEYQIYDSLQAFSSSIAGLLSARAVLEGVGVGDANATPTAALLLNVVQESMGRIATIVFAHRLGTALEPECKTYRFAADIFNDTAMILDCLSPAFPKYARVVVLSFSSALRALCAVAAGSSKATLSAHFALRGNLGELNAKDSSQETVISLLGMLVGSLVVSRITTKTTTWLTLLILLTTHLAMNYAAVRAVSMRSLNRQRANLVLSYLIEDGEVLAPQEVARKERIFERDGALRWKNHAIIGNCKIGVSFHTILRCLGDSHERTGSIQVHQKEIATLMEIFEREEYVLWYDEMHSSAYIVLKNGCSADTHLKAWTHALHVAWRASRHLSMDGKKPRDASLGCFEILSDLRTTLKETSIEFADYARQLKEAGWDLDIAALETSSGCRLELGKIDSRSIGPEAMHELRKD</sequence>
<proteinExistence type="inferred from homology"/>
<keyword evidence="9" id="KW-1185">Reference proteome</keyword>
<dbReference type="PANTHER" id="PTHR12770">
    <property type="entry name" value="RUS1 FAMILY PROTEIN C16ORF58"/>
    <property type="match status" value="1"/>
</dbReference>
<dbReference type="OrthoDB" id="364779at2759"/>
<dbReference type="AlphaFoldDB" id="A0A9P4SFA5"/>
<evidence type="ECO:0000256" key="5">
    <source>
        <dbReference type="ARBA" id="ARBA00023136"/>
    </source>
</evidence>
<evidence type="ECO:0000313" key="8">
    <source>
        <dbReference type="EMBL" id="KAF2840757.1"/>
    </source>
</evidence>
<evidence type="ECO:0000256" key="1">
    <source>
        <dbReference type="ARBA" id="ARBA00004370"/>
    </source>
</evidence>
<evidence type="ECO:0000256" key="2">
    <source>
        <dbReference type="ARBA" id="ARBA00007558"/>
    </source>
</evidence>
<accession>A0A9P4SFA5</accession>
<dbReference type="InterPro" id="IPR054549">
    <property type="entry name" value="UVB_sens_RUS_dom"/>
</dbReference>
<evidence type="ECO:0000259" key="6">
    <source>
        <dbReference type="Pfam" id="PF04884"/>
    </source>
</evidence>
<dbReference type="EMBL" id="MU006092">
    <property type="protein sequence ID" value="KAF2840757.1"/>
    <property type="molecule type" value="Genomic_DNA"/>
</dbReference>
<keyword evidence="3" id="KW-0812">Transmembrane</keyword>
<organism evidence="8 9">
    <name type="scientific">Patellaria atrata CBS 101060</name>
    <dbReference type="NCBI Taxonomy" id="1346257"/>
    <lineage>
        <taxon>Eukaryota</taxon>
        <taxon>Fungi</taxon>
        <taxon>Dikarya</taxon>
        <taxon>Ascomycota</taxon>
        <taxon>Pezizomycotina</taxon>
        <taxon>Dothideomycetes</taxon>
        <taxon>Dothideomycetes incertae sedis</taxon>
        <taxon>Patellariales</taxon>
        <taxon>Patellariaceae</taxon>
        <taxon>Patellaria</taxon>
    </lineage>
</organism>
<protein>
    <submittedName>
        <fullName evidence="8">DUF647-domain-containing protein</fullName>
    </submittedName>
</protein>
<dbReference type="Proteomes" id="UP000799429">
    <property type="component" value="Unassembled WGS sequence"/>
</dbReference>
<comment type="similarity">
    <text evidence="2">Belongs to the RUS1 family.</text>
</comment>
<dbReference type="InterPro" id="IPR055412">
    <property type="entry name" value="UVB_sens_C"/>
</dbReference>
<feature type="domain" description="Root UVB sensitive protein C-terminal" evidence="7">
    <location>
        <begin position="289"/>
        <end position="400"/>
    </location>
</feature>
<feature type="non-terminal residue" evidence="8">
    <location>
        <position position="1"/>
    </location>
</feature>
<evidence type="ECO:0000256" key="3">
    <source>
        <dbReference type="ARBA" id="ARBA00022692"/>
    </source>
</evidence>
<comment type="subcellular location">
    <subcellularLocation>
        <location evidence="1">Membrane</location>
    </subcellularLocation>
</comment>
<dbReference type="PANTHER" id="PTHR12770:SF31">
    <property type="entry name" value="RUS FAMILY MEMBER 1"/>
    <property type="match status" value="1"/>
</dbReference>
<comment type="caution">
    <text evidence="8">The sequence shown here is derived from an EMBL/GenBank/DDBJ whole genome shotgun (WGS) entry which is preliminary data.</text>
</comment>
<dbReference type="Pfam" id="PF04884">
    <property type="entry name" value="UVB_sens_prot"/>
    <property type="match status" value="1"/>
</dbReference>
<dbReference type="InterPro" id="IPR006968">
    <property type="entry name" value="RUS_fam"/>
</dbReference>
<gene>
    <name evidence="8" type="ORF">M501DRAFT_930917</name>
</gene>
<evidence type="ECO:0000313" key="9">
    <source>
        <dbReference type="Proteomes" id="UP000799429"/>
    </source>
</evidence>
<feature type="domain" description="Protein root UVB sensitive/RUS" evidence="6">
    <location>
        <begin position="2"/>
        <end position="230"/>
    </location>
</feature>
<dbReference type="Pfam" id="PF24160">
    <property type="entry name" value="UVB_sens_C"/>
    <property type="match status" value="1"/>
</dbReference>
<keyword evidence="5" id="KW-0472">Membrane</keyword>
<name>A0A9P4SFA5_9PEZI</name>
<evidence type="ECO:0000259" key="7">
    <source>
        <dbReference type="Pfam" id="PF24160"/>
    </source>
</evidence>
<reference evidence="8" key="1">
    <citation type="journal article" date="2020" name="Stud. Mycol.">
        <title>101 Dothideomycetes genomes: a test case for predicting lifestyles and emergence of pathogens.</title>
        <authorList>
            <person name="Haridas S."/>
            <person name="Albert R."/>
            <person name="Binder M."/>
            <person name="Bloem J."/>
            <person name="Labutti K."/>
            <person name="Salamov A."/>
            <person name="Andreopoulos B."/>
            <person name="Baker S."/>
            <person name="Barry K."/>
            <person name="Bills G."/>
            <person name="Bluhm B."/>
            <person name="Cannon C."/>
            <person name="Castanera R."/>
            <person name="Culley D."/>
            <person name="Daum C."/>
            <person name="Ezra D."/>
            <person name="Gonzalez J."/>
            <person name="Henrissat B."/>
            <person name="Kuo A."/>
            <person name="Liang C."/>
            <person name="Lipzen A."/>
            <person name="Lutzoni F."/>
            <person name="Magnuson J."/>
            <person name="Mondo S."/>
            <person name="Nolan M."/>
            <person name="Ohm R."/>
            <person name="Pangilinan J."/>
            <person name="Park H.-J."/>
            <person name="Ramirez L."/>
            <person name="Alfaro M."/>
            <person name="Sun H."/>
            <person name="Tritt A."/>
            <person name="Yoshinaga Y."/>
            <person name="Zwiers L.-H."/>
            <person name="Turgeon B."/>
            <person name="Goodwin S."/>
            <person name="Spatafora J."/>
            <person name="Crous P."/>
            <person name="Grigoriev I."/>
        </authorList>
    </citation>
    <scope>NUCLEOTIDE SEQUENCE</scope>
    <source>
        <strain evidence="8">CBS 101060</strain>
    </source>
</reference>